<comment type="caution">
    <text evidence="2">The sequence shown here is derived from an EMBL/GenBank/DDBJ whole genome shotgun (WGS) entry which is preliminary data.</text>
</comment>
<dbReference type="Proteomes" id="UP000293089">
    <property type="component" value="Unassembled WGS sequence"/>
</dbReference>
<reference evidence="3 4" key="1">
    <citation type="submission" date="2019-02" db="EMBL/GenBank/DDBJ databases">
        <title>WGS of Pseudoxanthomonas species novum from clinical isolates.</title>
        <authorList>
            <person name="Bernier A.-M."/>
            <person name="Bernard K."/>
            <person name="Vachon A."/>
        </authorList>
    </citation>
    <scope>NUCLEOTIDE SEQUENCE [LARGE SCALE GENOMIC DNA]</scope>
    <source>
        <strain evidence="4">NML 170316</strain>
        <strain evidence="1">NML170316</strain>
        <strain evidence="2 3">NML171202</strain>
    </source>
</reference>
<dbReference type="Proteomes" id="UP000291286">
    <property type="component" value="Unassembled WGS sequence"/>
</dbReference>
<dbReference type="InterPro" id="IPR010869">
    <property type="entry name" value="DUF1501"/>
</dbReference>
<dbReference type="AlphaFoldDB" id="A0A4Q8LPH6"/>
<keyword evidence="4" id="KW-1185">Reference proteome</keyword>
<gene>
    <name evidence="1" type="ORF">EA658_02840</name>
    <name evidence="2" type="ORF">EA661_02520</name>
</gene>
<proteinExistence type="predicted"/>
<dbReference type="EMBL" id="SHMB01000001">
    <property type="protein sequence ID" value="TAA33163.1"/>
    <property type="molecule type" value="Genomic_DNA"/>
</dbReference>
<name>A0A4Q8LPH6_9GAMM</name>
<accession>A0A4Q8LPH6</accession>
<protein>
    <submittedName>
        <fullName evidence="2">DUF1501 domain-containing protein</fullName>
    </submittedName>
</protein>
<evidence type="ECO:0000313" key="1">
    <source>
        <dbReference type="EMBL" id="TAA22540.1"/>
    </source>
</evidence>
<evidence type="ECO:0000313" key="3">
    <source>
        <dbReference type="Proteomes" id="UP000291286"/>
    </source>
</evidence>
<sequence>MSRQVNQDRRTFLRSLQLMLAGGAVAATLPQFELVGRALAQSSTAVGTGNYRALVCIFLFGGNDSFNMLIPHVQTEYDVYLKSRGGVYDAAANSQGLGIARDALLKVTDTAGKAWGLHPACAGMKTLFDNRELAFMANVGTLVQPTTKAEYTAKAKRLPYNLFSHNDQQALWMRGESELRSSNVGWGGTLGERIKGANSGGFTALPPTISLAGNNLFQTGTSISPYVMSTGGPAALRNFENVNSTPDRIRREALAALVKHRYTPLMQDQYALQGESAMLIGSTMRTALDANNGGDIATVFPSGNGLASQLRMIARSIKASRTSALGQNRQIYFASMGGFDTHDGQMVANGQPRLLGQVSDALFAFRNALVEIGALNDVVSFTNSDFARTLNSNGNGTDHAWGGVQLMMGGPQSSGGPLAGGRVFGSYPILELNGDQAVDRGRMIPTTSTNQFGATFAQWMGVGASDLAAIFPGLGNFASPTLGFLAA</sequence>
<organism evidence="2 3">
    <name type="scientific">Pseudoxanthomonas winnipegensis</name>
    <dbReference type="NCBI Taxonomy" id="2480810"/>
    <lineage>
        <taxon>Bacteria</taxon>
        <taxon>Pseudomonadati</taxon>
        <taxon>Pseudomonadota</taxon>
        <taxon>Gammaproteobacteria</taxon>
        <taxon>Lysobacterales</taxon>
        <taxon>Lysobacteraceae</taxon>
        <taxon>Pseudoxanthomonas</taxon>
    </lineage>
</organism>
<evidence type="ECO:0000313" key="2">
    <source>
        <dbReference type="EMBL" id="TAA33163.1"/>
    </source>
</evidence>
<dbReference type="PROSITE" id="PS51318">
    <property type="entry name" value="TAT"/>
    <property type="match status" value="1"/>
</dbReference>
<dbReference type="RefSeq" id="WP_130515409.1">
    <property type="nucleotide sequence ID" value="NZ_CAWZZE010000032.1"/>
</dbReference>
<dbReference type="Pfam" id="PF07394">
    <property type="entry name" value="DUF1501"/>
    <property type="match status" value="1"/>
</dbReference>
<dbReference type="PANTHER" id="PTHR43737:SF1">
    <property type="entry name" value="DUF1501 DOMAIN-CONTAINING PROTEIN"/>
    <property type="match status" value="1"/>
</dbReference>
<evidence type="ECO:0000313" key="4">
    <source>
        <dbReference type="Proteomes" id="UP000293089"/>
    </source>
</evidence>
<dbReference type="EMBL" id="SHME01000001">
    <property type="protein sequence ID" value="TAA22540.1"/>
    <property type="molecule type" value="Genomic_DNA"/>
</dbReference>
<dbReference type="InterPro" id="IPR006311">
    <property type="entry name" value="TAT_signal"/>
</dbReference>
<dbReference type="PANTHER" id="PTHR43737">
    <property type="entry name" value="BLL7424 PROTEIN"/>
    <property type="match status" value="1"/>
</dbReference>